<dbReference type="InterPro" id="IPR011063">
    <property type="entry name" value="TilS/TtcA_N"/>
</dbReference>
<protein>
    <recommendedName>
        <fullName evidence="7">tRNA(Ile)-lysidine synthase</fullName>
        <ecNumber evidence="7">6.3.4.19</ecNumber>
    </recommendedName>
    <alternativeName>
        <fullName evidence="7">tRNA(Ile)-2-lysyl-cytidine synthase</fullName>
    </alternativeName>
    <alternativeName>
        <fullName evidence="7">tRNA(Ile)-lysidine synthetase</fullName>
    </alternativeName>
</protein>
<dbReference type="PANTHER" id="PTHR43033">
    <property type="entry name" value="TRNA(ILE)-LYSIDINE SYNTHASE-RELATED"/>
    <property type="match status" value="1"/>
</dbReference>
<comment type="function">
    <text evidence="7">Ligates lysine onto the cytidine present at position 34 of the AUA codon-specific tRNA(Ile) that contains the anticodon CAU, in an ATP-dependent manner. Cytidine is converted to lysidine, thus changing the amino acid specificity of the tRNA from methionine to isoleucine.</text>
</comment>
<keyword evidence="3 7" id="KW-0819">tRNA processing</keyword>
<feature type="domain" description="tRNA(Ile)-lysidine synthase substrate-binding" evidence="10">
    <location>
        <begin position="251"/>
        <end position="304"/>
    </location>
</feature>
<dbReference type="EMBL" id="CP027433">
    <property type="protein sequence ID" value="AVM01987.1"/>
    <property type="molecule type" value="Genomic_DNA"/>
</dbReference>
<evidence type="ECO:0000313" key="11">
    <source>
        <dbReference type="EMBL" id="AVM01987.1"/>
    </source>
</evidence>
<dbReference type="Pfam" id="PF01171">
    <property type="entry name" value="ATP_bind_3"/>
    <property type="match status" value="1"/>
</dbReference>
<feature type="domain" description="tRNA(Ile)-lysidine/2-thiocytidine synthase N-terminal" evidence="9">
    <location>
        <begin position="35"/>
        <end position="202"/>
    </location>
</feature>
<evidence type="ECO:0000313" key="12">
    <source>
        <dbReference type="Proteomes" id="UP000239814"/>
    </source>
</evidence>
<dbReference type="CDD" id="cd01992">
    <property type="entry name" value="TilS_N"/>
    <property type="match status" value="1"/>
</dbReference>
<keyword evidence="5 7" id="KW-0067">ATP-binding</keyword>
<dbReference type="Gene3D" id="3.40.50.620">
    <property type="entry name" value="HUPs"/>
    <property type="match status" value="1"/>
</dbReference>
<keyword evidence="4 7" id="KW-0547">Nucleotide-binding</keyword>
<dbReference type="NCBIfam" id="TIGR02432">
    <property type="entry name" value="lysidine_TilS_N"/>
    <property type="match status" value="1"/>
</dbReference>
<dbReference type="SUPFAM" id="SSF52402">
    <property type="entry name" value="Adenine nucleotide alpha hydrolases-like"/>
    <property type="match status" value="1"/>
</dbReference>
<dbReference type="GO" id="GO:0006400">
    <property type="term" value="P:tRNA modification"/>
    <property type="evidence" value="ECO:0007669"/>
    <property type="project" value="UniProtKB-UniRule"/>
</dbReference>
<name>A0A2S0KJY3_9ACTN</name>
<feature type="region of interest" description="Disordered" evidence="8">
    <location>
        <begin position="1"/>
        <end position="27"/>
    </location>
</feature>
<comment type="subcellular location">
    <subcellularLocation>
        <location evidence="7">Cytoplasm</location>
    </subcellularLocation>
</comment>
<evidence type="ECO:0000256" key="7">
    <source>
        <dbReference type="HAMAP-Rule" id="MF_01161"/>
    </source>
</evidence>
<feature type="binding site" evidence="7">
    <location>
        <begin position="40"/>
        <end position="45"/>
    </location>
    <ligand>
        <name>ATP</name>
        <dbReference type="ChEBI" id="CHEBI:30616"/>
    </ligand>
</feature>
<evidence type="ECO:0000256" key="1">
    <source>
        <dbReference type="ARBA" id="ARBA00022490"/>
    </source>
</evidence>
<organism evidence="11 12">
    <name type="scientific">Gordonia iterans</name>
    <dbReference type="NCBI Taxonomy" id="1004901"/>
    <lineage>
        <taxon>Bacteria</taxon>
        <taxon>Bacillati</taxon>
        <taxon>Actinomycetota</taxon>
        <taxon>Actinomycetes</taxon>
        <taxon>Mycobacteriales</taxon>
        <taxon>Gordoniaceae</taxon>
        <taxon>Gordonia</taxon>
    </lineage>
</organism>
<dbReference type="KEGG" id="git:C6V83_03665"/>
<evidence type="ECO:0000256" key="4">
    <source>
        <dbReference type="ARBA" id="ARBA00022741"/>
    </source>
</evidence>
<gene>
    <name evidence="7 11" type="primary">tilS</name>
    <name evidence="11" type="ORF">C6V83_03665</name>
</gene>
<dbReference type="InterPro" id="IPR015262">
    <property type="entry name" value="tRNA_Ile_lys_synt_subst-bd"/>
</dbReference>
<evidence type="ECO:0000256" key="2">
    <source>
        <dbReference type="ARBA" id="ARBA00022598"/>
    </source>
</evidence>
<evidence type="ECO:0000256" key="6">
    <source>
        <dbReference type="ARBA" id="ARBA00048539"/>
    </source>
</evidence>
<dbReference type="Gene3D" id="1.20.59.20">
    <property type="match status" value="1"/>
</dbReference>
<keyword evidence="2 7" id="KW-0436">Ligase</keyword>
<accession>A0A2S0KJY3</accession>
<comment type="similarity">
    <text evidence="7">Belongs to the tRNA(Ile)-lysidine synthase family.</text>
</comment>
<evidence type="ECO:0000259" key="9">
    <source>
        <dbReference type="Pfam" id="PF01171"/>
    </source>
</evidence>
<dbReference type="GO" id="GO:0005737">
    <property type="term" value="C:cytoplasm"/>
    <property type="evidence" value="ECO:0007669"/>
    <property type="project" value="UniProtKB-SubCell"/>
</dbReference>
<evidence type="ECO:0000259" key="10">
    <source>
        <dbReference type="Pfam" id="PF09179"/>
    </source>
</evidence>
<dbReference type="OrthoDB" id="5244702at2"/>
<proteinExistence type="inferred from homology"/>
<evidence type="ECO:0000256" key="5">
    <source>
        <dbReference type="ARBA" id="ARBA00022840"/>
    </source>
</evidence>
<dbReference type="AlphaFoldDB" id="A0A2S0KJY3"/>
<dbReference type="InterPro" id="IPR012795">
    <property type="entry name" value="tRNA_Ile_lys_synt_N"/>
</dbReference>
<dbReference type="Pfam" id="PF09179">
    <property type="entry name" value="TilS"/>
    <property type="match status" value="1"/>
</dbReference>
<dbReference type="GO" id="GO:0005524">
    <property type="term" value="F:ATP binding"/>
    <property type="evidence" value="ECO:0007669"/>
    <property type="project" value="UniProtKB-UniRule"/>
</dbReference>
<reference evidence="11 12" key="1">
    <citation type="submission" date="2018-03" db="EMBL/GenBank/DDBJ databases">
        <title>Characteristics and genome of n-alkane degrading marine bacteria Gordonia iterans isolated from crude oil contaminated in Tae-an, South Korea.</title>
        <authorList>
            <person name="Lee S.-S."/>
            <person name="Kim H."/>
        </authorList>
    </citation>
    <scope>NUCLEOTIDE SEQUENCE [LARGE SCALE GENOMIC DNA]</scope>
    <source>
        <strain evidence="11 12">Co17</strain>
    </source>
</reference>
<dbReference type="EC" id="6.3.4.19" evidence="7"/>
<dbReference type="InterPro" id="IPR014729">
    <property type="entry name" value="Rossmann-like_a/b/a_fold"/>
</dbReference>
<dbReference type="Proteomes" id="UP000239814">
    <property type="component" value="Chromosome"/>
</dbReference>
<keyword evidence="12" id="KW-1185">Reference proteome</keyword>
<evidence type="ECO:0000256" key="3">
    <source>
        <dbReference type="ARBA" id="ARBA00022694"/>
    </source>
</evidence>
<evidence type="ECO:0000256" key="8">
    <source>
        <dbReference type="SAM" id="MobiDB-lite"/>
    </source>
</evidence>
<dbReference type="GO" id="GO:0032267">
    <property type="term" value="F:tRNA(Ile)-lysidine synthase activity"/>
    <property type="evidence" value="ECO:0007669"/>
    <property type="project" value="UniProtKB-EC"/>
</dbReference>
<dbReference type="SUPFAM" id="SSF82829">
    <property type="entry name" value="MesJ substrate recognition domain-like"/>
    <property type="match status" value="1"/>
</dbReference>
<keyword evidence="1 7" id="KW-0963">Cytoplasm</keyword>
<comment type="catalytic activity">
    <reaction evidence="6 7">
        <text>cytidine(34) in tRNA(Ile2) + L-lysine + ATP = lysidine(34) in tRNA(Ile2) + AMP + diphosphate + H(+)</text>
        <dbReference type="Rhea" id="RHEA:43744"/>
        <dbReference type="Rhea" id="RHEA-COMP:10625"/>
        <dbReference type="Rhea" id="RHEA-COMP:10670"/>
        <dbReference type="ChEBI" id="CHEBI:15378"/>
        <dbReference type="ChEBI" id="CHEBI:30616"/>
        <dbReference type="ChEBI" id="CHEBI:32551"/>
        <dbReference type="ChEBI" id="CHEBI:33019"/>
        <dbReference type="ChEBI" id="CHEBI:82748"/>
        <dbReference type="ChEBI" id="CHEBI:83665"/>
        <dbReference type="ChEBI" id="CHEBI:456215"/>
        <dbReference type="EC" id="6.3.4.19"/>
    </reaction>
</comment>
<dbReference type="PANTHER" id="PTHR43033:SF1">
    <property type="entry name" value="TRNA(ILE)-LYSIDINE SYNTHASE-RELATED"/>
    <property type="match status" value="1"/>
</dbReference>
<sequence length="326" mass="33888">MSPRAVSSLEPGSSLEPRRKPLESGSPLEHRRKAVCVALSGGADSLALTAAAVRAGLAVTALVVDHGLQEGSAAVAAAAAECARGLGARAQVLTVEVDGPGGLEAAARAARYAALDSARDGRPVLLGHTLDDQAETVLLGLGRGSGARSLAGMAAWSDPWGRPLLGIRRAQTHRACADWGLSVWDDPHNSDPRFTRVRLRHEVLPLLDDVLGGGVPEALGRTADQLRADAEALESFAAELLARARTAGGISVRELAGAPTAVRTRALRSWLTESGAVEPSARLVAQIDALVSDWRGQGPVAIGGDDAARLVVTRRAAMLTVRRDPR</sequence>
<dbReference type="HAMAP" id="MF_01161">
    <property type="entry name" value="tRNA_Ile_lys_synt"/>
    <property type="match status" value="1"/>
</dbReference>
<dbReference type="InterPro" id="IPR012094">
    <property type="entry name" value="tRNA_Ile_lys_synt"/>
</dbReference>
<comment type="domain">
    <text evidence="7">The N-terminal region contains the highly conserved SGGXDS motif, predicted to be a P-loop motif involved in ATP binding.</text>
</comment>